<dbReference type="GO" id="GO:0016020">
    <property type="term" value="C:membrane"/>
    <property type="evidence" value="ECO:0007669"/>
    <property type="project" value="UniProtKB-SubCell"/>
</dbReference>
<feature type="transmembrane region" description="Helical" evidence="5">
    <location>
        <begin position="152"/>
        <end position="171"/>
    </location>
</feature>
<dbReference type="Gene3D" id="1.10.3720.10">
    <property type="entry name" value="MetI-like"/>
    <property type="match status" value="1"/>
</dbReference>
<feature type="transmembrane region" description="Helical" evidence="5">
    <location>
        <begin position="387"/>
        <end position="408"/>
    </location>
</feature>
<dbReference type="InterPro" id="IPR035906">
    <property type="entry name" value="MetI-like_sf"/>
</dbReference>
<evidence type="ECO:0000256" key="1">
    <source>
        <dbReference type="ARBA" id="ARBA00004141"/>
    </source>
</evidence>
<gene>
    <name evidence="6" type="ORF">GCM10007977_102570</name>
</gene>
<comment type="subcellular location">
    <subcellularLocation>
        <location evidence="1">Membrane</location>
        <topology evidence="1">Multi-pass membrane protein</topology>
    </subcellularLocation>
</comment>
<evidence type="ECO:0000256" key="2">
    <source>
        <dbReference type="ARBA" id="ARBA00022692"/>
    </source>
</evidence>
<dbReference type="RefSeq" id="WP_190257397.1">
    <property type="nucleotide sequence ID" value="NZ_BMPI01000097.1"/>
</dbReference>
<reference evidence="6" key="2">
    <citation type="submission" date="2020-09" db="EMBL/GenBank/DDBJ databases">
        <authorList>
            <person name="Sun Q."/>
            <person name="Ohkuma M."/>
        </authorList>
    </citation>
    <scope>NUCLEOTIDE SEQUENCE</scope>
    <source>
        <strain evidence="6">JCM 19831</strain>
    </source>
</reference>
<feature type="transmembrane region" description="Helical" evidence="5">
    <location>
        <begin position="235"/>
        <end position="257"/>
    </location>
</feature>
<dbReference type="SUPFAM" id="SSF161098">
    <property type="entry name" value="MetI-like"/>
    <property type="match status" value="1"/>
</dbReference>
<feature type="transmembrane region" description="Helical" evidence="5">
    <location>
        <begin position="354"/>
        <end position="375"/>
    </location>
</feature>
<keyword evidence="4 5" id="KW-0472">Membrane</keyword>
<evidence type="ECO:0000256" key="4">
    <source>
        <dbReference type="ARBA" id="ARBA00023136"/>
    </source>
</evidence>
<comment type="caution">
    <text evidence="6">The sequence shown here is derived from an EMBL/GenBank/DDBJ whole genome shotgun (WGS) entry which is preliminary data.</text>
</comment>
<feature type="transmembrane region" description="Helical" evidence="5">
    <location>
        <begin position="120"/>
        <end position="140"/>
    </location>
</feature>
<dbReference type="EMBL" id="BMPI01000097">
    <property type="protein sequence ID" value="GGM84502.1"/>
    <property type="molecule type" value="Genomic_DNA"/>
</dbReference>
<keyword evidence="2 5" id="KW-0812">Transmembrane</keyword>
<feature type="transmembrane region" description="Helical" evidence="5">
    <location>
        <begin position="82"/>
        <end position="108"/>
    </location>
</feature>
<evidence type="ECO:0000313" key="7">
    <source>
        <dbReference type="Proteomes" id="UP000642070"/>
    </source>
</evidence>
<protein>
    <submittedName>
        <fullName evidence="6">Uncharacterized protein</fullName>
    </submittedName>
</protein>
<feature type="transmembrane region" description="Helical" evidence="5">
    <location>
        <begin position="21"/>
        <end position="39"/>
    </location>
</feature>
<dbReference type="Proteomes" id="UP000642070">
    <property type="component" value="Unassembled WGS sequence"/>
</dbReference>
<organism evidence="6 7">
    <name type="scientific">Dactylosporangium sucinum</name>
    <dbReference type="NCBI Taxonomy" id="1424081"/>
    <lineage>
        <taxon>Bacteria</taxon>
        <taxon>Bacillati</taxon>
        <taxon>Actinomycetota</taxon>
        <taxon>Actinomycetes</taxon>
        <taxon>Micromonosporales</taxon>
        <taxon>Micromonosporaceae</taxon>
        <taxon>Dactylosporangium</taxon>
    </lineage>
</organism>
<feature type="transmembrane region" description="Helical" evidence="5">
    <location>
        <begin position="429"/>
        <end position="447"/>
    </location>
</feature>
<keyword evidence="3 5" id="KW-1133">Transmembrane helix</keyword>
<feature type="transmembrane region" description="Helical" evidence="5">
    <location>
        <begin position="178"/>
        <end position="198"/>
    </location>
</feature>
<reference evidence="6" key="1">
    <citation type="journal article" date="2014" name="Int. J. Syst. Evol. Microbiol.">
        <title>Complete genome sequence of Corynebacterium casei LMG S-19264T (=DSM 44701T), isolated from a smear-ripened cheese.</title>
        <authorList>
            <consortium name="US DOE Joint Genome Institute (JGI-PGF)"/>
            <person name="Walter F."/>
            <person name="Albersmeier A."/>
            <person name="Kalinowski J."/>
            <person name="Ruckert C."/>
        </authorList>
    </citation>
    <scope>NUCLEOTIDE SEQUENCE</scope>
    <source>
        <strain evidence="6">JCM 19831</strain>
    </source>
</reference>
<evidence type="ECO:0000313" key="6">
    <source>
        <dbReference type="EMBL" id="GGM84502.1"/>
    </source>
</evidence>
<feature type="transmembrane region" description="Helical" evidence="5">
    <location>
        <begin position="278"/>
        <end position="301"/>
    </location>
</feature>
<keyword evidence="7" id="KW-1185">Reference proteome</keyword>
<feature type="transmembrane region" description="Helical" evidence="5">
    <location>
        <begin position="321"/>
        <end position="342"/>
    </location>
</feature>
<evidence type="ECO:0000256" key="5">
    <source>
        <dbReference type="SAM" id="Phobius"/>
    </source>
</evidence>
<proteinExistence type="predicted"/>
<name>A0A917UD61_9ACTN</name>
<feature type="transmembrane region" description="Helical" evidence="5">
    <location>
        <begin position="489"/>
        <end position="510"/>
    </location>
</feature>
<dbReference type="AlphaFoldDB" id="A0A917UD61"/>
<accession>A0A917UD61</accession>
<evidence type="ECO:0000256" key="3">
    <source>
        <dbReference type="ARBA" id="ARBA00022989"/>
    </source>
</evidence>
<sequence length="528" mass="56711">MTGIQPTMLRPAPARPAWQTVLGFVLVLPAFILLLITYVEPTVWTIRSSFSTFTGVRFSPAGSTSGFDNYSRAFDAGLGDNLLYALSLAAPQLAFVLILAPLLAWAASRSGRIGRSSTRAVLTIPLAAYAPMAIALALRVSYFKDEPSARVSYWLGTFGFVVAAATLVYLAAFRSRRLVQPLVVAAVILVLAVLSAGLQEFTYSYVAGFGDRTDQTPAGAAVQQSLVFFRPGVGAAASVIMLLPLLLFGALATVLIIRSGLRLESDPRPPVDPPTRSAAPWTVTGILLLMVLAVTLSALWPWLSNITNESPSSRSTAVNTWVPPLISTAVAVTVAALAAFGISGLRPLGRHSEWLLLPFGLFLFVGVAPLALRAFASGQTAHRLNTFLALIPPSRVAIPALFVLALLFRGQALRRDVSLQEGRPAPWSPLILPAVPMLALAYAATWLSQVQNVLWPYITAAVPDHMTAHVQLIQVLQTFDVDHLPYGKLLPLPLLVLLLLAGVATQLFYLDRVALRAGLPERDHPPRT</sequence>